<sequence length="191" mass="19610">MTTPRVVVLHGYQAAPDAHWFGWLAADLARDGVGVHVPALPDPHAPDPDAWVAAARAAIGTPDEGTVVVGHSLGCVTALHALSATPGEWRLGGLVLASGFDAPPPAVPEVAAFTAAPPDRARLVAATPARHVIGSDDDPIVDPALTRALAARLDATYDVVPGGGHLLGREGFTTLPVLRDRVRAALGLPAR</sequence>
<dbReference type="PANTHER" id="PTHR15394:SF3">
    <property type="entry name" value="SERINE HYDROLASE RBBP9"/>
    <property type="match status" value="1"/>
</dbReference>
<dbReference type="PANTHER" id="PTHR15394">
    <property type="entry name" value="SERINE HYDROLASE RBBP9"/>
    <property type="match status" value="1"/>
</dbReference>
<dbReference type="GO" id="GO:0016787">
    <property type="term" value="F:hydrolase activity"/>
    <property type="evidence" value="ECO:0007669"/>
    <property type="project" value="InterPro"/>
</dbReference>
<dbReference type="SUPFAM" id="SSF53474">
    <property type="entry name" value="alpha/beta-Hydrolases"/>
    <property type="match status" value="1"/>
</dbReference>
<dbReference type="Gene3D" id="3.40.50.1820">
    <property type="entry name" value="alpha/beta hydrolase"/>
    <property type="match status" value="1"/>
</dbReference>
<comment type="caution">
    <text evidence="1">The sequence shown here is derived from an EMBL/GenBank/DDBJ whole genome shotgun (WGS) entry which is preliminary data.</text>
</comment>
<dbReference type="EMBL" id="BJVQ01000003">
    <property type="protein sequence ID" value="GEL45225.1"/>
    <property type="molecule type" value="Genomic_DNA"/>
</dbReference>
<dbReference type="AlphaFoldDB" id="A0A511F7M3"/>
<dbReference type="OrthoDB" id="9804993at2"/>
<evidence type="ECO:0000313" key="4">
    <source>
        <dbReference type="Proteomes" id="UP000564629"/>
    </source>
</evidence>
<gene>
    <name evidence="1" type="ORF">CHO01_03410</name>
    <name evidence="2" type="ORF">HNR08_002229</name>
</gene>
<name>A0A511F7M3_9CELL</name>
<dbReference type="EMBL" id="JACHDN010000001">
    <property type="protein sequence ID" value="MBB5473493.1"/>
    <property type="molecule type" value="Genomic_DNA"/>
</dbReference>
<evidence type="ECO:0000313" key="3">
    <source>
        <dbReference type="Proteomes" id="UP000321723"/>
    </source>
</evidence>
<evidence type="ECO:0000313" key="2">
    <source>
        <dbReference type="EMBL" id="MBB5473493.1"/>
    </source>
</evidence>
<dbReference type="InterPro" id="IPR010662">
    <property type="entry name" value="RBBP9/YdeN"/>
</dbReference>
<evidence type="ECO:0008006" key="5">
    <source>
        <dbReference type="Google" id="ProtNLM"/>
    </source>
</evidence>
<dbReference type="Proteomes" id="UP000564629">
    <property type="component" value="Unassembled WGS sequence"/>
</dbReference>
<dbReference type="Pfam" id="PF06821">
    <property type="entry name" value="Ser_hydrolase"/>
    <property type="match status" value="1"/>
</dbReference>
<proteinExistence type="predicted"/>
<reference evidence="2 4" key="2">
    <citation type="submission" date="2020-08" db="EMBL/GenBank/DDBJ databases">
        <title>Sequencing the genomes of 1000 actinobacteria strains.</title>
        <authorList>
            <person name="Klenk H.-P."/>
        </authorList>
    </citation>
    <scope>NUCLEOTIDE SEQUENCE [LARGE SCALE GENOMIC DNA]</scope>
    <source>
        <strain evidence="2 4">DSM 9581</strain>
    </source>
</reference>
<keyword evidence="3" id="KW-1185">Reference proteome</keyword>
<organism evidence="1 3">
    <name type="scientific">Cellulomonas hominis</name>
    <dbReference type="NCBI Taxonomy" id="156981"/>
    <lineage>
        <taxon>Bacteria</taxon>
        <taxon>Bacillati</taxon>
        <taxon>Actinomycetota</taxon>
        <taxon>Actinomycetes</taxon>
        <taxon>Micrococcales</taxon>
        <taxon>Cellulomonadaceae</taxon>
        <taxon>Cellulomonas</taxon>
    </lineage>
</organism>
<reference evidence="1 3" key="1">
    <citation type="submission" date="2019-07" db="EMBL/GenBank/DDBJ databases">
        <title>Whole genome shotgun sequence of Cellulomonas hominis NBRC 16055.</title>
        <authorList>
            <person name="Hosoyama A."/>
            <person name="Uohara A."/>
            <person name="Ohji S."/>
            <person name="Ichikawa N."/>
        </authorList>
    </citation>
    <scope>NUCLEOTIDE SEQUENCE [LARGE SCALE GENOMIC DNA]</scope>
    <source>
        <strain evidence="1 3">NBRC 16055</strain>
    </source>
</reference>
<protein>
    <recommendedName>
        <fullName evidence="5">Alpha/beta hydrolase</fullName>
    </recommendedName>
</protein>
<evidence type="ECO:0000313" key="1">
    <source>
        <dbReference type="EMBL" id="GEL45225.1"/>
    </source>
</evidence>
<dbReference type="Proteomes" id="UP000321723">
    <property type="component" value="Unassembled WGS sequence"/>
</dbReference>
<dbReference type="InterPro" id="IPR029058">
    <property type="entry name" value="AB_hydrolase_fold"/>
</dbReference>
<accession>A0A511F7M3</accession>
<dbReference type="RefSeq" id="WP_146832603.1">
    <property type="nucleotide sequence ID" value="NZ_BJVQ01000003.1"/>
</dbReference>